<dbReference type="PROSITE" id="PS51718">
    <property type="entry name" value="G_DYNAMIN_2"/>
    <property type="match status" value="1"/>
</dbReference>
<dbReference type="PANTHER" id="PTHR11566">
    <property type="entry name" value="DYNAMIN"/>
    <property type="match status" value="1"/>
</dbReference>
<dbReference type="Pfam" id="PF00350">
    <property type="entry name" value="Dynamin_N"/>
    <property type="match status" value="1"/>
</dbReference>
<accession>A0A0D2FD47</accession>
<dbReference type="SUPFAM" id="SSF52540">
    <property type="entry name" value="P-loop containing nucleoside triphosphate hydrolases"/>
    <property type="match status" value="1"/>
</dbReference>
<dbReference type="Gene3D" id="3.40.50.300">
    <property type="entry name" value="P-loop containing nucleotide triphosphate hydrolases"/>
    <property type="match status" value="1"/>
</dbReference>
<dbReference type="InterPro" id="IPR027417">
    <property type="entry name" value="P-loop_NTPase"/>
</dbReference>
<reference evidence="6 7" key="1">
    <citation type="submission" date="2015-01" db="EMBL/GenBank/DDBJ databases">
        <title>The Genome Sequence of Capronia semiimmersa CBS27337.</title>
        <authorList>
            <consortium name="The Broad Institute Genomics Platform"/>
            <person name="Cuomo C."/>
            <person name="de Hoog S."/>
            <person name="Gorbushina A."/>
            <person name="Stielow B."/>
            <person name="Teixiera M."/>
            <person name="Abouelleil A."/>
            <person name="Chapman S.B."/>
            <person name="Priest M."/>
            <person name="Young S.K."/>
            <person name="Wortman J."/>
            <person name="Nusbaum C."/>
            <person name="Birren B."/>
        </authorList>
    </citation>
    <scope>NUCLEOTIDE SEQUENCE [LARGE SCALE GENOMIC DNA]</scope>
    <source>
        <strain evidence="6 7">CBS 27337</strain>
    </source>
</reference>
<dbReference type="InterPro" id="IPR001401">
    <property type="entry name" value="Dynamin_GTPase"/>
</dbReference>
<dbReference type="PRINTS" id="PR00195">
    <property type="entry name" value="DYNAMIN"/>
</dbReference>
<keyword evidence="2" id="KW-0342">GTP-binding</keyword>
<evidence type="ECO:0000313" key="6">
    <source>
        <dbReference type="EMBL" id="KIW64820.1"/>
    </source>
</evidence>
<dbReference type="Proteomes" id="UP000054266">
    <property type="component" value="Unassembled WGS sequence"/>
</dbReference>
<sequence>MANIHDNPNTPDIPNLAMPSQTQQPPTTTSLDQFQTEEQRHVLDTVAQIRKCGLDGVVSLPQLVVCGDQSAGKSSVMEALTEIPFPRNDNLCTRFATEITLRRGPIDQLTLSIIPDHQRPSAERAAIQAFNETIVEFSDLPRVTEKAREAMGLSSGTLSGSTSSKAFARDVLSIVIEGPTRPQLTLVDVPGLIQSETKGVTRQDCQMVAEITESYIKQPRTICLAIVSATHDHANQPILTKVRDVDPTGERTLGIITKPDKLEPNSGNEAMFLSLARNEDIFFKLGWHVIKNRKFDEASFSFDERNASEWTFFRTSNFKTLPQECVGIGTLRTRLSGLLFEHIKRELPNLRRDLDQVTMETASQLNALGDGRKTARDCRNYLTQLSVDCGDLSKAAISGYYDDTYFQFPDDEVFSPDSSASIRRFRAIIQHLNRDFAEAFRQHGPKYVVTWNDQAKHTLENFADIAPPKFLARDKALDWVAGVMERSRGKEPLGNYNPLVIGELFWEQTEKWQALAQRHVDRSVRVCRKFFEILLSEKCPKDVQARLWTLQMTDALTARRERAYGELHNLMADNQDYPITYSHYYTDAIQKQQTERTQKTLREAVKNATSHTLTEGCRANHISTQIDLEAVVAHIHPKTDREMLRYSCEGLLDCLVAMYKDKKKTFVQNIVTQVIERHLVRGLDKILSPVRVNTLSDEDVLKIAAESASVQRQRTFLVDRLEKLKHGQAIFREVMGSVK</sequence>
<proteinExistence type="predicted"/>
<feature type="domain" description="Dynamin-type G" evidence="5">
    <location>
        <begin position="57"/>
        <end position="348"/>
    </location>
</feature>
<dbReference type="GO" id="GO:0003924">
    <property type="term" value="F:GTPase activity"/>
    <property type="evidence" value="ECO:0007669"/>
    <property type="project" value="InterPro"/>
</dbReference>
<dbReference type="GO" id="GO:0005525">
    <property type="term" value="F:GTP binding"/>
    <property type="evidence" value="ECO:0007669"/>
    <property type="project" value="InterPro"/>
</dbReference>
<evidence type="ECO:0000256" key="1">
    <source>
        <dbReference type="ARBA" id="ARBA00022741"/>
    </source>
</evidence>
<evidence type="ECO:0000256" key="3">
    <source>
        <dbReference type="SAM" id="MobiDB-lite"/>
    </source>
</evidence>
<evidence type="ECO:0000259" key="4">
    <source>
        <dbReference type="PROSITE" id="PS51388"/>
    </source>
</evidence>
<dbReference type="Pfam" id="PF01031">
    <property type="entry name" value="Dynamin_M"/>
    <property type="match status" value="1"/>
</dbReference>
<gene>
    <name evidence="6" type="ORF">PV04_09727</name>
</gene>
<evidence type="ECO:0008006" key="8">
    <source>
        <dbReference type="Google" id="ProtNLM"/>
    </source>
</evidence>
<evidence type="ECO:0000256" key="2">
    <source>
        <dbReference type="ARBA" id="ARBA00023134"/>
    </source>
</evidence>
<dbReference type="CDD" id="cd08771">
    <property type="entry name" value="DLP_1"/>
    <property type="match status" value="1"/>
</dbReference>
<dbReference type="InterPro" id="IPR020850">
    <property type="entry name" value="GED_dom"/>
</dbReference>
<dbReference type="STRING" id="5601.A0A0D2FD47"/>
<dbReference type="InterPro" id="IPR030381">
    <property type="entry name" value="G_DYNAMIN_dom"/>
</dbReference>
<dbReference type="EMBL" id="KN846961">
    <property type="protein sequence ID" value="KIW64820.1"/>
    <property type="molecule type" value="Genomic_DNA"/>
</dbReference>
<dbReference type="GO" id="GO:0000266">
    <property type="term" value="P:mitochondrial fission"/>
    <property type="evidence" value="ECO:0007669"/>
    <property type="project" value="TreeGrafter"/>
</dbReference>
<feature type="compositionally biased region" description="Polar residues" evidence="3">
    <location>
        <begin position="1"/>
        <end position="12"/>
    </location>
</feature>
<dbReference type="GO" id="GO:0048312">
    <property type="term" value="P:intracellular distribution of mitochondria"/>
    <property type="evidence" value="ECO:0007669"/>
    <property type="project" value="TreeGrafter"/>
</dbReference>
<dbReference type="InterPro" id="IPR000375">
    <property type="entry name" value="Dynamin_stalk"/>
</dbReference>
<dbReference type="InterPro" id="IPR045063">
    <property type="entry name" value="Dynamin_N"/>
</dbReference>
<dbReference type="GO" id="GO:0006897">
    <property type="term" value="P:endocytosis"/>
    <property type="evidence" value="ECO:0007669"/>
    <property type="project" value="TreeGrafter"/>
</dbReference>
<feature type="compositionally biased region" description="Low complexity" evidence="3">
    <location>
        <begin position="19"/>
        <end position="30"/>
    </location>
</feature>
<feature type="domain" description="GED" evidence="4">
    <location>
        <begin position="648"/>
        <end position="739"/>
    </location>
</feature>
<protein>
    <recommendedName>
        <fullName evidence="8">GED domain-containing protein</fullName>
    </recommendedName>
</protein>
<dbReference type="SMART" id="SM00053">
    <property type="entry name" value="DYNc"/>
    <property type="match status" value="1"/>
</dbReference>
<keyword evidence="7" id="KW-1185">Reference proteome</keyword>
<dbReference type="PROSITE" id="PS51388">
    <property type="entry name" value="GED"/>
    <property type="match status" value="1"/>
</dbReference>
<evidence type="ECO:0000313" key="7">
    <source>
        <dbReference type="Proteomes" id="UP000054266"/>
    </source>
</evidence>
<feature type="region of interest" description="Disordered" evidence="3">
    <location>
        <begin position="1"/>
        <end position="33"/>
    </location>
</feature>
<dbReference type="AlphaFoldDB" id="A0A0D2FD47"/>
<dbReference type="GO" id="GO:0016559">
    <property type="term" value="P:peroxisome fission"/>
    <property type="evidence" value="ECO:0007669"/>
    <property type="project" value="TreeGrafter"/>
</dbReference>
<dbReference type="InterPro" id="IPR022812">
    <property type="entry name" value="Dynamin"/>
</dbReference>
<dbReference type="GO" id="GO:0005874">
    <property type="term" value="C:microtubule"/>
    <property type="evidence" value="ECO:0007669"/>
    <property type="project" value="TreeGrafter"/>
</dbReference>
<dbReference type="GO" id="GO:0008017">
    <property type="term" value="F:microtubule binding"/>
    <property type="evidence" value="ECO:0007669"/>
    <property type="project" value="TreeGrafter"/>
</dbReference>
<keyword evidence="1" id="KW-0547">Nucleotide-binding</keyword>
<dbReference type="GO" id="GO:0016020">
    <property type="term" value="C:membrane"/>
    <property type="evidence" value="ECO:0007669"/>
    <property type="project" value="TreeGrafter"/>
</dbReference>
<organism evidence="6 7">
    <name type="scientific">Phialophora macrospora</name>
    <dbReference type="NCBI Taxonomy" id="1851006"/>
    <lineage>
        <taxon>Eukaryota</taxon>
        <taxon>Fungi</taxon>
        <taxon>Dikarya</taxon>
        <taxon>Ascomycota</taxon>
        <taxon>Pezizomycotina</taxon>
        <taxon>Eurotiomycetes</taxon>
        <taxon>Chaetothyriomycetidae</taxon>
        <taxon>Chaetothyriales</taxon>
        <taxon>Herpotrichiellaceae</taxon>
        <taxon>Phialophora</taxon>
    </lineage>
</organism>
<dbReference type="PANTHER" id="PTHR11566:SF66">
    <property type="entry name" value="INTERFERON-INDUCED GTP-BINDING PROTEIN MX"/>
    <property type="match status" value="1"/>
</dbReference>
<evidence type="ECO:0000259" key="5">
    <source>
        <dbReference type="PROSITE" id="PS51718"/>
    </source>
</evidence>
<dbReference type="FunFam" id="3.40.50.300:FF:001425">
    <property type="entry name" value="Dynamin GTPase, putative"/>
    <property type="match status" value="1"/>
</dbReference>
<name>A0A0D2FD47_9EURO</name>
<dbReference type="HOGENOM" id="CLU_008964_7_1_1"/>
<dbReference type="GO" id="GO:0005739">
    <property type="term" value="C:mitochondrion"/>
    <property type="evidence" value="ECO:0007669"/>
    <property type="project" value="TreeGrafter"/>
</dbReference>